<dbReference type="NCBIfam" id="NF008864">
    <property type="entry name" value="PRK11895.1"/>
    <property type="match status" value="1"/>
</dbReference>
<dbReference type="PANTHER" id="PTHR30239">
    <property type="entry name" value="ACETOLACTATE SYNTHASE SMALL SUBUNIT"/>
    <property type="match status" value="1"/>
</dbReference>
<evidence type="ECO:0000256" key="1">
    <source>
        <dbReference type="ARBA" id="ARBA00004974"/>
    </source>
</evidence>
<dbReference type="EC" id="2.2.1.6" evidence="8"/>
<comment type="pathway">
    <text evidence="1 8">Amino-acid biosynthesis; L-isoleucine biosynthesis; L-isoleucine from 2-oxobutanoate: step 1/4.</text>
</comment>
<dbReference type="PROSITE" id="PS51671">
    <property type="entry name" value="ACT"/>
    <property type="match status" value="1"/>
</dbReference>
<comment type="similarity">
    <text evidence="3 8">Belongs to the acetolactate synthase small subunit family.</text>
</comment>
<comment type="function">
    <text evidence="8">Catalyzes the conversion of 2 pyruvate molecules into acetolactate in the first common step of the biosynthetic pathway of the branched-amino acids such as leucine, isoleucine, and valine.</text>
</comment>
<dbReference type="InterPro" id="IPR004789">
    <property type="entry name" value="Acetalactate_synth_ssu"/>
</dbReference>
<dbReference type="AlphaFoldDB" id="A0A6J4UCZ1"/>
<comment type="pathway">
    <text evidence="2 8">Amino-acid biosynthesis; L-valine biosynthesis; L-valine from pyruvate: step 1/4.</text>
</comment>
<gene>
    <name evidence="10" type="ORF">AVDCRST_MAG73-2546</name>
</gene>
<protein>
    <recommendedName>
        <fullName evidence="8">Acetolactate synthase small subunit</fullName>
        <shortName evidence="8">AHAS</shortName>
        <shortName evidence="8">ALS</shortName>
        <ecNumber evidence="8">2.2.1.6</ecNumber>
    </recommendedName>
    <alternativeName>
        <fullName evidence="8">Acetohydroxy-acid synthase small subunit</fullName>
    </alternativeName>
</protein>
<reference evidence="10" key="1">
    <citation type="submission" date="2020-02" db="EMBL/GenBank/DDBJ databases">
        <authorList>
            <person name="Meier V. D."/>
        </authorList>
    </citation>
    <scope>NUCLEOTIDE SEQUENCE</scope>
    <source>
        <strain evidence="10">AVDCRST_MAG73</strain>
    </source>
</reference>
<dbReference type="FunFam" id="3.30.70.260:FF:000001">
    <property type="entry name" value="Acetolactate synthase, small subunit"/>
    <property type="match status" value="1"/>
</dbReference>
<dbReference type="UniPathway" id="UPA00049">
    <property type="reaction ID" value="UER00059"/>
</dbReference>
<comment type="subunit">
    <text evidence="4 8">Dimer of large and small chains.</text>
</comment>
<dbReference type="InterPro" id="IPR019455">
    <property type="entry name" value="Acetolactate_synth_ssu_C"/>
</dbReference>
<evidence type="ECO:0000256" key="3">
    <source>
        <dbReference type="ARBA" id="ARBA00006341"/>
    </source>
</evidence>
<dbReference type="InterPro" id="IPR027271">
    <property type="entry name" value="Acetolactate_synth/TF_NikR_C"/>
</dbReference>
<evidence type="ECO:0000313" key="10">
    <source>
        <dbReference type="EMBL" id="CAA9547349.1"/>
    </source>
</evidence>
<proteinExistence type="inferred from homology"/>
<dbReference type="GO" id="GO:0003984">
    <property type="term" value="F:acetolactate synthase activity"/>
    <property type="evidence" value="ECO:0007669"/>
    <property type="project" value="UniProtKB-UniRule"/>
</dbReference>
<dbReference type="EMBL" id="CADCWE010000170">
    <property type="protein sequence ID" value="CAA9547349.1"/>
    <property type="molecule type" value="Genomic_DNA"/>
</dbReference>
<keyword evidence="6 8" id="KW-0100">Branched-chain amino acid biosynthesis</keyword>
<dbReference type="Gene3D" id="3.30.70.260">
    <property type="match status" value="1"/>
</dbReference>
<dbReference type="SUPFAM" id="SSF55021">
    <property type="entry name" value="ACT-like"/>
    <property type="match status" value="2"/>
</dbReference>
<feature type="domain" description="ACT" evidence="9">
    <location>
        <begin position="6"/>
        <end position="80"/>
    </location>
</feature>
<dbReference type="GO" id="GO:0009097">
    <property type="term" value="P:isoleucine biosynthetic process"/>
    <property type="evidence" value="ECO:0007669"/>
    <property type="project" value="UniProtKB-UniRule"/>
</dbReference>
<evidence type="ECO:0000256" key="8">
    <source>
        <dbReference type="RuleBase" id="RU368092"/>
    </source>
</evidence>
<dbReference type="InterPro" id="IPR039557">
    <property type="entry name" value="AHAS_ACT"/>
</dbReference>
<comment type="catalytic activity">
    <reaction evidence="7 8">
        <text>2 pyruvate + H(+) = (2S)-2-acetolactate + CO2</text>
        <dbReference type="Rhea" id="RHEA:25249"/>
        <dbReference type="ChEBI" id="CHEBI:15361"/>
        <dbReference type="ChEBI" id="CHEBI:15378"/>
        <dbReference type="ChEBI" id="CHEBI:16526"/>
        <dbReference type="ChEBI" id="CHEBI:58476"/>
        <dbReference type="EC" id="2.2.1.6"/>
    </reaction>
</comment>
<dbReference type="CDD" id="cd04878">
    <property type="entry name" value="ACT_AHAS"/>
    <property type="match status" value="1"/>
</dbReference>
<organism evidence="10">
    <name type="scientific">uncultured Thermomicrobiales bacterium</name>
    <dbReference type="NCBI Taxonomy" id="1645740"/>
    <lineage>
        <taxon>Bacteria</taxon>
        <taxon>Pseudomonadati</taxon>
        <taxon>Thermomicrobiota</taxon>
        <taxon>Thermomicrobia</taxon>
        <taxon>Thermomicrobiales</taxon>
        <taxon>environmental samples</taxon>
    </lineage>
</organism>
<dbReference type="Gene3D" id="3.30.70.1150">
    <property type="entry name" value="ACT-like. Chain A, domain 2"/>
    <property type="match status" value="1"/>
</dbReference>
<dbReference type="NCBIfam" id="TIGR00119">
    <property type="entry name" value="acolac_sm"/>
    <property type="match status" value="1"/>
</dbReference>
<dbReference type="InterPro" id="IPR045865">
    <property type="entry name" value="ACT-like_dom_sf"/>
</dbReference>
<evidence type="ECO:0000256" key="7">
    <source>
        <dbReference type="ARBA" id="ARBA00048670"/>
    </source>
</evidence>
<evidence type="ECO:0000256" key="6">
    <source>
        <dbReference type="ARBA" id="ARBA00023304"/>
    </source>
</evidence>
<dbReference type="GO" id="GO:0009099">
    <property type="term" value="P:L-valine biosynthetic process"/>
    <property type="evidence" value="ECO:0007669"/>
    <property type="project" value="UniProtKB-UniRule"/>
</dbReference>
<dbReference type="Pfam" id="PF22629">
    <property type="entry name" value="ACT_AHAS_ss"/>
    <property type="match status" value="1"/>
</dbReference>
<accession>A0A6J4UCZ1</accession>
<dbReference type="GO" id="GO:1990610">
    <property type="term" value="F:acetolactate synthase regulator activity"/>
    <property type="evidence" value="ECO:0007669"/>
    <property type="project" value="UniProtKB-UniRule"/>
</dbReference>
<evidence type="ECO:0000256" key="5">
    <source>
        <dbReference type="ARBA" id="ARBA00022605"/>
    </source>
</evidence>
<evidence type="ECO:0000259" key="9">
    <source>
        <dbReference type="PROSITE" id="PS51671"/>
    </source>
</evidence>
<dbReference type="GO" id="GO:0005829">
    <property type="term" value="C:cytosol"/>
    <property type="evidence" value="ECO:0007669"/>
    <property type="project" value="TreeGrafter"/>
</dbReference>
<dbReference type="UniPathway" id="UPA00047">
    <property type="reaction ID" value="UER00055"/>
</dbReference>
<evidence type="ECO:0000256" key="2">
    <source>
        <dbReference type="ARBA" id="ARBA00005025"/>
    </source>
</evidence>
<keyword evidence="5 8" id="KW-0028">Amino-acid biosynthesis</keyword>
<dbReference type="PANTHER" id="PTHR30239:SF0">
    <property type="entry name" value="ACETOLACTATE SYNTHASE SMALL SUBUNIT 1, CHLOROPLASTIC"/>
    <property type="match status" value="1"/>
</dbReference>
<keyword evidence="8 10" id="KW-0808">Transferase</keyword>
<dbReference type="FunFam" id="3.30.70.1150:FF:000001">
    <property type="entry name" value="Acetolactate synthase small subunit"/>
    <property type="match status" value="1"/>
</dbReference>
<dbReference type="InterPro" id="IPR002912">
    <property type="entry name" value="ACT_dom"/>
</dbReference>
<name>A0A6J4UCZ1_9BACT</name>
<dbReference type="Pfam" id="PF10369">
    <property type="entry name" value="ALS_ss_C"/>
    <property type="match status" value="1"/>
</dbReference>
<dbReference type="InterPro" id="IPR054480">
    <property type="entry name" value="AHAS_small-like_ACT"/>
</dbReference>
<evidence type="ECO:0000256" key="4">
    <source>
        <dbReference type="ARBA" id="ARBA00011744"/>
    </source>
</evidence>
<sequence length="188" mass="20137">MKSAHTLVVLVEDHPGVLNRVVSMMRRRSFNIDSITVGHSEQPGISRMTLVVVGEDDEVEQVGKQLYKLMEVLKVTDLSDQACIAHELALVKVAAKAQHRAEILQIAGIYDARVIDATPASLVLEATGSEQKIDALLAMLRGFGIRELVRTGRIAMARGGTAAPTKGMTTVSNGVGDGAREPLVALTN</sequence>